<comment type="caution">
    <text evidence="2">The sequence shown here is derived from an EMBL/GenBank/DDBJ whole genome shotgun (WGS) entry which is preliminary data.</text>
</comment>
<dbReference type="SUPFAM" id="SSF51735">
    <property type="entry name" value="NAD(P)-binding Rossmann-fold domains"/>
    <property type="match status" value="1"/>
</dbReference>
<accession>A0A831LNS5</accession>
<dbReference type="EMBL" id="DSDK01000217">
    <property type="protein sequence ID" value="HDR50748.1"/>
    <property type="molecule type" value="Genomic_DNA"/>
</dbReference>
<dbReference type="PANTHER" id="PTHR43245:SF23">
    <property type="entry name" value="NAD(P)-BINDING DOMAIN-CONTAINING PROTEIN"/>
    <property type="match status" value="1"/>
</dbReference>
<dbReference type="InterPro" id="IPR001509">
    <property type="entry name" value="Epimerase_deHydtase"/>
</dbReference>
<feature type="domain" description="NAD-dependent epimerase/dehydratase" evidence="1">
    <location>
        <begin position="3"/>
        <end position="230"/>
    </location>
</feature>
<dbReference type="Pfam" id="PF01370">
    <property type="entry name" value="Epimerase"/>
    <property type="match status" value="1"/>
</dbReference>
<sequence length="308" mass="34629">MKILVTGGAGYVGTTLISQLLGEGHEVVCYDNLLFGGDAILPFFRFPGFSFVKGDIRDKQTLKKTAGNADVIIHLAAIVGFPACRKEPELAESVNVNGTRTLIEVTSNNQLILYGSTGSNYGSVDEICTEETPLNPLSMYAQTKALAEKMLLEERKTIAWRFATAFGISPRLRLDLLINDFTYKALTQGYLVVYEKHFMRTFIHVHDMGRVFVFGINNHDKMINQVYNVGNEKMNYSKEQICDLIKKKTGTYIHYADIGEDADKRNYIVSYEKIRDMGYHTTITVEEGIDELVKALHAVSFHIPYSNV</sequence>
<dbReference type="InterPro" id="IPR036291">
    <property type="entry name" value="NAD(P)-bd_dom_sf"/>
</dbReference>
<protein>
    <submittedName>
        <fullName evidence="2">NAD(P)-dependent oxidoreductase</fullName>
    </submittedName>
</protein>
<organism evidence="2">
    <name type="scientific">Mariniphaga anaerophila</name>
    <dbReference type="NCBI Taxonomy" id="1484053"/>
    <lineage>
        <taxon>Bacteria</taxon>
        <taxon>Pseudomonadati</taxon>
        <taxon>Bacteroidota</taxon>
        <taxon>Bacteroidia</taxon>
        <taxon>Marinilabiliales</taxon>
        <taxon>Prolixibacteraceae</taxon>
        <taxon>Mariniphaga</taxon>
    </lineage>
</organism>
<dbReference type="InterPro" id="IPR050177">
    <property type="entry name" value="Lipid_A_modif_metabolic_enz"/>
</dbReference>
<dbReference type="Gene3D" id="3.40.50.720">
    <property type="entry name" value="NAD(P)-binding Rossmann-like Domain"/>
    <property type="match status" value="1"/>
</dbReference>
<name>A0A831LNS5_9BACT</name>
<dbReference type="PANTHER" id="PTHR43245">
    <property type="entry name" value="BIFUNCTIONAL POLYMYXIN RESISTANCE PROTEIN ARNA"/>
    <property type="match status" value="1"/>
</dbReference>
<dbReference type="AlphaFoldDB" id="A0A831LNS5"/>
<dbReference type="CDD" id="cd08946">
    <property type="entry name" value="SDR_e"/>
    <property type="match status" value="1"/>
</dbReference>
<reference evidence="2" key="1">
    <citation type="journal article" date="2020" name="mSystems">
        <title>Genome- and Community-Level Interaction Insights into Carbon Utilization and Element Cycling Functions of Hydrothermarchaeota in Hydrothermal Sediment.</title>
        <authorList>
            <person name="Zhou Z."/>
            <person name="Liu Y."/>
            <person name="Xu W."/>
            <person name="Pan J."/>
            <person name="Luo Z.H."/>
            <person name="Li M."/>
        </authorList>
    </citation>
    <scope>NUCLEOTIDE SEQUENCE [LARGE SCALE GENOMIC DNA]</scope>
    <source>
        <strain evidence="2">SpSt-1217</strain>
    </source>
</reference>
<evidence type="ECO:0000313" key="2">
    <source>
        <dbReference type="EMBL" id="HDR50748.1"/>
    </source>
</evidence>
<evidence type="ECO:0000259" key="1">
    <source>
        <dbReference type="Pfam" id="PF01370"/>
    </source>
</evidence>
<gene>
    <name evidence="2" type="ORF">ENN90_03880</name>
</gene>
<proteinExistence type="predicted"/>
<dbReference type="Proteomes" id="UP000886047">
    <property type="component" value="Unassembled WGS sequence"/>
</dbReference>